<dbReference type="Proteomes" id="UP001285441">
    <property type="component" value="Unassembled WGS sequence"/>
</dbReference>
<accession>A0AAE0K1D1</accession>
<evidence type="ECO:0000256" key="4">
    <source>
        <dbReference type="ARBA" id="ARBA00012477"/>
    </source>
</evidence>
<dbReference type="AlphaFoldDB" id="A0AAE0K1D1"/>
<dbReference type="GO" id="GO:0046872">
    <property type="term" value="F:metal ion binding"/>
    <property type="evidence" value="ECO:0007669"/>
    <property type="project" value="UniProtKB-KW"/>
</dbReference>
<dbReference type="GO" id="GO:0042781">
    <property type="term" value="F:3'-tRNA processing endoribonuclease activity"/>
    <property type="evidence" value="ECO:0007669"/>
    <property type="project" value="UniProtKB-EC"/>
</dbReference>
<dbReference type="EMBL" id="JAULSW010000010">
    <property type="protein sequence ID" value="KAK3368244.1"/>
    <property type="molecule type" value="Genomic_DNA"/>
</dbReference>
<dbReference type="InterPro" id="IPR047151">
    <property type="entry name" value="RNZ2-like"/>
</dbReference>
<evidence type="ECO:0000256" key="8">
    <source>
        <dbReference type="ARBA" id="ARBA00022759"/>
    </source>
</evidence>
<evidence type="ECO:0000259" key="12">
    <source>
        <dbReference type="SMART" id="SM00849"/>
    </source>
</evidence>
<dbReference type="GO" id="GO:0005739">
    <property type="term" value="C:mitochondrion"/>
    <property type="evidence" value="ECO:0007669"/>
    <property type="project" value="TreeGrafter"/>
</dbReference>
<dbReference type="PANTHER" id="PTHR12553">
    <property type="entry name" value="ZINC PHOSPHODIESTERASE ELAC PROTEIN 2"/>
    <property type="match status" value="1"/>
</dbReference>
<reference evidence="13" key="1">
    <citation type="journal article" date="2023" name="Mol. Phylogenet. Evol.">
        <title>Genome-scale phylogeny and comparative genomics of the fungal order Sordariales.</title>
        <authorList>
            <person name="Hensen N."/>
            <person name="Bonometti L."/>
            <person name="Westerberg I."/>
            <person name="Brannstrom I.O."/>
            <person name="Guillou S."/>
            <person name="Cros-Aarteil S."/>
            <person name="Calhoun S."/>
            <person name="Haridas S."/>
            <person name="Kuo A."/>
            <person name="Mondo S."/>
            <person name="Pangilinan J."/>
            <person name="Riley R."/>
            <person name="LaButti K."/>
            <person name="Andreopoulos B."/>
            <person name="Lipzen A."/>
            <person name="Chen C."/>
            <person name="Yan M."/>
            <person name="Daum C."/>
            <person name="Ng V."/>
            <person name="Clum A."/>
            <person name="Steindorff A."/>
            <person name="Ohm R.A."/>
            <person name="Martin F."/>
            <person name="Silar P."/>
            <person name="Natvig D.O."/>
            <person name="Lalanne C."/>
            <person name="Gautier V."/>
            <person name="Ament-Velasquez S.L."/>
            <person name="Kruys A."/>
            <person name="Hutchinson M.I."/>
            <person name="Powell A.J."/>
            <person name="Barry K."/>
            <person name="Miller A.N."/>
            <person name="Grigoriev I.V."/>
            <person name="Debuchy R."/>
            <person name="Gladieux P."/>
            <person name="Hiltunen Thoren M."/>
            <person name="Johannesson H."/>
        </authorList>
    </citation>
    <scope>NUCLEOTIDE SEQUENCE</scope>
    <source>
        <strain evidence="13">CBS 232.78</strain>
    </source>
</reference>
<dbReference type="Pfam" id="PF13691">
    <property type="entry name" value="Lactamase_B_4"/>
    <property type="match status" value="1"/>
</dbReference>
<keyword evidence="8" id="KW-0255">Endonuclease</keyword>
<feature type="compositionally biased region" description="Low complexity" evidence="11">
    <location>
        <begin position="279"/>
        <end position="290"/>
    </location>
</feature>
<dbReference type="InterPro" id="IPR027794">
    <property type="entry name" value="tRNase_Z_dom"/>
</dbReference>
<feature type="domain" description="Metallo-beta-lactamase" evidence="12">
    <location>
        <begin position="674"/>
        <end position="892"/>
    </location>
</feature>
<dbReference type="EC" id="3.1.26.11" evidence="4"/>
<evidence type="ECO:0000256" key="1">
    <source>
        <dbReference type="ARBA" id="ARBA00000402"/>
    </source>
</evidence>
<keyword evidence="10" id="KW-0862">Zinc</keyword>
<keyword evidence="14" id="KW-1185">Reference proteome</keyword>
<name>A0AAE0K1D1_9PEZI</name>
<sequence>MKNPRQATAAVAAAASEWALRTLSHPLPSPLVNLVNQKGSHLRRTPPKRTSSSFSSFQVPDSLFPGLTACQLRVDRVRHKRNSIRVVLIPEKENVPIPAPNPEAGRMIITLLGTSTADTPGASVYVHFDNRRYLFGQIAEGTQRLMTQRKTGATKLQNIFLSGNTDALTTGGLLGMILTVADVTAAARQMSQEANEKRKNQGKAVKDDGFVGMNIHGGKNLTHMLASARNFVFRKGLPLQPHEIGLDSLEHAQSSKRAETPDWHDENLRVWYVPLADAPPSASPSSLSHPTNPKKRRLSTSSEPGPANQEELQSAAFLQQIEAEEQSIREAIVNNMFNSTWKLDVLRETSLSDVKMPAAIFVRDGAGHIQKYEGPLPGGTQPCPDIKVLVRDPWPSTNIKALPPTKPCFDSICYIAKGFPRRGKFRAGKALELGVNKTDNKLLTKGQSVTAKDGTLITPDMVMEPTQPARGFAFIDIRRESLVDSFLARPEWSNAELMQGITAMFWTLSVPVKDDARLVAFMQKHSYIKHVILGPQISPNILSLESPAGQAIKLNAIDPDRFPVPVFSNTSTGMSAKLGSAGEVGQPNFSVNLLSKLTVFDTDKVVPLMDTRQPLQDLSHGNPAVLALAAQARKRIAEPSFIAQTVAAEKGLPGHGVEIISLGTGSSLPSKYRNVSATLVRVPGHGTLLLDCGENTLGQIRRVYGFEGADNILRDLRAIYISHMHADHHLGVAGLVTRWRELAIQDKAANKPREYPLTVMATRKYVGWLVEYQQVEDIGLGTEVHTLTLRNSSSPRPRAGMVVDSFFPDLRPEDLYEKLGVPRVDACYVDHCHEALAGVFTWPESAGGLKVAFSGDCRPSPRFAEIGKGADLLIHECTFDDEMQGDAIAKKHSTMSEALDVGRQMGARKILLTHFSQRYPKLPTVSEDHSAGGVPTLFAFDYMSVQLQDFTKAEAFIPALRELFKDEEEEVVATLGAEADPVVVDVAAAY</sequence>
<comment type="caution">
    <text evidence="13">The sequence shown here is derived from an EMBL/GenBank/DDBJ whole genome shotgun (WGS) entry which is preliminary data.</text>
</comment>
<dbReference type="GO" id="GO:1990180">
    <property type="term" value="P:mitochondrial tRNA 3'-end processing"/>
    <property type="evidence" value="ECO:0007669"/>
    <property type="project" value="TreeGrafter"/>
</dbReference>
<evidence type="ECO:0000313" key="13">
    <source>
        <dbReference type="EMBL" id="KAK3368244.1"/>
    </source>
</evidence>
<feature type="region of interest" description="Disordered" evidence="11">
    <location>
        <begin position="279"/>
        <end position="310"/>
    </location>
</feature>
<evidence type="ECO:0000313" key="14">
    <source>
        <dbReference type="Proteomes" id="UP001285441"/>
    </source>
</evidence>
<evidence type="ECO:0000256" key="6">
    <source>
        <dbReference type="ARBA" id="ARBA00022722"/>
    </source>
</evidence>
<evidence type="ECO:0000256" key="11">
    <source>
        <dbReference type="SAM" id="MobiDB-lite"/>
    </source>
</evidence>
<dbReference type="CDD" id="cd07718">
    <property type="entry name" value="RNaseZ_ELAC1_ELAC2-C-term-like_MBL-fold"/>
    <property type="match status" value="1"/>
</dbReference>
<gene>
    <name evidence="13" type="ORF">B0H63DRAFT_488118</name>
</gene>
<comment type="similarity">
    <text evidence="3">Belongs to the RNase Z family.</text>
</comment>
<dbReference type="SMART" id="SM00849">
    <property type="entry name" value="Lactamase_B"/>
    <property type="match status" value="1"/>
</dbReference>
<dbReference type="PANTHER" id="PTHR12553:SF49">
    <property type="entry name" value="ZINC PHOSPHODIESTERASE ELAC PROTEIN 2"/>
    <property type="match status" value="1"/>
</dbReference>
<organism evidence="13 14">
    <name type="scientific">Podospora didyma</name>
    <dbReference type="NCBI Taxonomy" id="330526"/>
    <lineage>
        <taxon>Eukaryota</taxon>
        <taxon>Fungi</taxon>
        <taxon>Dikarya</taxon>
        <taxon>Ascomycota</taxon>
        <taxon>Pezizomycotina</taxon>
        <taxon>Sordariomycetes</taxon>
        <taxon>Sordariomycetidae</taxon>
        <taxon>Sordariales</taxon>
        <taxon>Podosporaceae</taxon>
        <taxon>Podospora</taxon>
    </lineage>
</organism>
<dbReference type="InterPro" id="IPR001279">
    <property type="entry name" value="Metallo-B-lactamas"/>
</dbReference>
<protein>
    <recommendedName>
        <fullName evidence="4">ribonuclease Z</fullName>
        <ecNumber evidence="4">3.1.26.11</ecNumber>
    </recommendedName>
</protein>
<keyword evidence="5" id="KW-0819">tRNA processing</keyword>
<evidence type="ECO:0000256" key="3">
    <source>
        <dbReference type="ARBA" id="ARBA00007823"/>
    </source>
</evidence>
<evidence type="ECO:0000256" key="9">
    <source>
        <dbReference type="ARBA" id="ARBA00022801"/>
    </source>
</evidence>
<evidence type="ECO:0000256" key="5">
    <source>
        <dbReference type="ARBA" id="ARBA00022694"/>
    </source>
</evidence>
<comment type="cofactor">
    <cofactor evidence="2">
        <name>Zn(2+)</name>
        <dbReference type="ChEBI" id="CHEBI:29105"/>
    </cofactor>
</comment>
<proteinExistence type="inferred from homology"/>
<keyword evidence="7" id="KW-0479">Metal-binding</keyword>
<dbReference type="SUPFAM" id="SSF56281">
    <property type="entry name" value="Metallo-hydrolase/oxidoreductase"/>
    <property type="match status" value="1"/>
</dbReference>
<reference evidence="13" key="2">
    <citation type="submission" date="2023-06" db="EMBL/GenBank/DDBJ databases">
        <authorList>
            <consortium name="Lawrence Berkeley National Laboratory"/>
            <person name="Haridas S."/>
            <person name="Hensen N."/>
            <person name="Bonometti L."/>
            <person name="Westerberg I."/>
            <person name="Brannstrom I.O."/>
            <person name="Guillou S."/>
            <person name="Cros-Aarteil S."/>
            <person name="Calhoun S."/>
            <person name="Kuo A."/>
            <person name="Mondo S."/>
            <person name="Pangilinan J."/>
            <person name="Riley R."/>
            <person name="LaButti K."/>
            <person name="Andreopoulos B."/>
            <person name="Lipzen A."/>
            <person name="Chen C."/>
            <person name="Yanf M."/>
            <person name="Daum C."/>
            <person name="Ng V."/>
            <person name="Clum A."/>
            <person name="Steindorff A."/>
            <person name="Ohm R."/>
            <person name="Martin F."/>
            <person name="Silar P."/>
            <person name="Natvig D."/>
            <person name="Lalanne C."/>
            <person name="Gautier V."/>
            <person name="Ament-velasquez S.L."/>
            <person name="Kruys A."/>
            <person name="Hutchinson M.I."/>
            <person name="Powell A.J."/>
            <person name="Barry K."/>
            <person name="Miller A.N."/>
            <person name="Grigoriev I.V."/>
            <person name="Debuchy R."/>
            <person name="Gladieux P."/>
            <person name="Thoren M.H."/>
            <person name="Johannesson H."/>
        </authorList>
    </citation>
    <scope>NUCLEOTIDE SEQUENCE</scope>
    <source>
        <strain evidence="13">CBS 232.78</strain>
    </source>
</reference>
<keyword evidence="9" id="KW-0378">Hydrolase</keyword>
<evidence type="ECO:0000256" key="10">
    <source>
        <dbReference type="ARBA" id="ARBA00022833"/>
    </source>
</evidence>
<comment type="catalytic activity">
    <reaction evidence="1">
        <text>Endonucleolytic cleavage of RNA, removing extra 3' nucleotides from tRNA precursor, generating 3' termini of tRNAs. A 3'-hydroxy group is left at the tRNA terminus and a 5'-phosphoryl group is left at the trailer molecule.</text>
        <dbReference type="EC" id="3.1.26.11"/>
    </reaction>
</comment>
<dbReference type="InterPro" id="IPR036866">
    <property type="entry name" value="RibonucZ/Hydroxyglut_hydro"/>
</dbReference>
<evidence type="ECO:0000256" key="2">
    <source>
        <dbReference type="ARBA" id="ARBA00001947"/>
    </source>
</evidence>
<dbReference type="Pfam" id="PF12706">
    <property type="entry name" value="Lactamase_B_2"/>
    <property type="match status" value="1"/>
</dbReference>
<evidence type="ECO:0000256" key="7">
    <source>
        <dbReference type="ARBA" id="ARBA00022723"/>
    </source>
</evidence>
<dbReference type="Gene3D" id="3.60.15.10">
    <property type="entry name" value="Ribonuclease Z/Hydroxyacylglutathione hydrolase-like"/>
    <property type="match status" value="2"/>
</dbReference>
<keyword evidence="6" id="KW-0540">Nuclease</keyword>